<evidence type="ECO:0000256" key="8">
    <source>
        <dbReference type="ARBA" id="ARBA00022989"/>
    </source>
</evidence>
<dbReference type="UniPathway" id="UPA00219"/>
<dbReference type="GO" id="GO:0009274">
    <property type="term" value="C:peptidoglycan-based cell wall"/>
    <property type="evidence" value="ECO:0007669"/>
    <property type="project" value="InterPro"/>
</dbReference>
<dbReference type="InterPro" id="IPR001264">
    <property type="entry name" value="Glyco_trans_51"/>
</dbReference>
<evidence type="ECO:0000313" key="15">
    <source>
        <dbReference type="Proteomes" id="UP000264071"/>
    </source>
</evidence>
<dbReference type="OMA" id="PRYYDSH"/>
<gene>
    <name evidence="11" type="primary">mtgA</name>
    <name evidence="14" type="ORF">DGD08_09530</name>
</gene>
<evidence type="ECO:0000256" key="10">
    <source>
        <dbReference type="ARBA" id="ARBA00023316"/>
    </source>
</evidence>
<dbReference type="SUPFAM" id="SSF53955">
    <property type="entry name" value="Lysozyme-like"/>
    <property type="match status" value="1"/>
</dbReference>
<comment type="function">
    <text evidence="11">Peptidoglycan polymerase that catalyzes glycan chain elongation from lipid-linked precursors.</text>
</comment>
<comment type="similarity">
    <text evidence="11">Belongs to the glycosyltransferase 51 family.</text>
</comment>
<dbReference type="Gene3D" id="1.10.3810.10">
    <property type="entry name" value="Biosynthetic peptidoglycan transglycosylase-like"/>
    <property type="match status" value="1"/>
</dbReference>
<dbReference type="Pfam" id="PF00912">
    <property type="entry name" value="Transgly"/>
    <property type="match status" value="1"/>
</dbReference>
<evidence type="ECO:0000256" key="2">
    <source>
        <dbReference type="ARBA" id="ARBA00022519"/>
    </source>
</evidence>
<sequence length="251" mass="28499">MGRAKGWFRARRWWQQIALVMLCIVLAPIPCILLLGVVNPPITMVMLGRVTDRLLSGERPVWPAHDPVSRAEFSPYLRRAVLASEDDRFYLHRGIDFVELEKALERRRQGGRLRGASTLTQQVVKNVFLWNGRSFIRKGFEAYLALCMDFLLSKERILDLYLNLAEWGPNAFGAEAGARYQFGKSARNLTREEAARMAAILPAPRRWPAKGRVASQRVGTILARMQYPAPKVAPEVTSRSPAPRRRPAPPR</sequence>
<evidence type="ECO:0000256" key="5">
    <source>
        <dbReference type="ARBA" id="ARBA00022692"/>
    </source>
</evidence>
<comment type="pathway">
    <text evidence="11">Cell wall biogenesis; peptidoglycan biosynthesis.</text>
</comment>
<feature type="region of interest" description="Disordered" evidence="12">
    <location>
        <begin position="231"/>
        <end position="251"/>
    </location>
</feature>
<dbReference type="InterPro" id="IPR011812">
    <property type="entry name" value="Pep_trsgly"/>
</dbReference>
<name>A0A3D4V8H0_9BACT</name>
<dbReference type="GO" id="GO:0008955">
    <property type="term" value="F:peptidoglycan glycosyltransferase activity"/>
    <property type="evidence" value="ECO:0007669"/>
    <property type="project" value="UniProtKB-UniRule"/>
</dbReference>
<evidence type="ECO:0000256" key="6">
    <source>
        <dbReference type="ARBA" id="ARBA00022960"/>
    </source>
</evidence>
<comment type="catalytic activity">
    <reaction evidence="11">
        <text>[GlcNAc-(1-&gt;4)-Mur2Ac(oyl-L-Ala-gamma-D-Glu-L-Lys-D-Ala-D-Ala)](n)-di-trans,octa-cis-undecaprenyl diphosphate + beta-D-GlcNAc-(1-&gt;4)-Mur2Ac(oyl-L-Ala-gamma-D-Glu-L-Lys-D-Ala-D-Ala)-di-trans,octa-cis-undecaprenyl diphosphate = [GlcNAc-(1-&gt;4)-Mur2Ac(oyl-L-Ala-gamma-D-Glu-L-Lys-D-Ala-D-Ala)](n+1)-di-trans,octa-cis-undecaprenyl diphosphate + di-trans,octa-cis-undecaprenyl diphosphate + H(+)</text>
        <dbReference type="Rhea" id="RHEA:23708"/>
        <dbReference type="Rhea" id="RHEA-COMP:9602"/>
        <dbReference type="Rhea" id="RHEA-COMP:9603"/>
        <dbReference type="ChEBI" id="CHEBI:15378"/>
        <dbReference type="ChEBI" id="CHEBI:58405"/>
        <dbReference type="ChEBI" id="CHEBI:60033"/>
        <dbReference type="ChEBI" id="CHEBI:78435"/>
        <dbReference type="EC" id="2.4.99.28"/>
    </reaction>
</comment>
<feature type="compositionally biased region" description="Basic residues" evidence="12">
    <location>
        <begin position="242"/>
        <end position="251"/>
    </location>
</feature>
<accession>A0A3D4V8H0</accession>
<evidence type="ECO:0000256" key="11">
    <source>
        <dbReference type="HAMAP-Rule" id="MF_00766"/>
    </source>
</evidence>
<evidence type="ECO:0000313" key="14">
    <source>
        <dbReference type="EMBL" id="HCT57436.1"/>
    </source>
</evidence>
<keyword evidence="1 11" id="KW-1003">Cell membrane</keyword>
<dbReference type="EC" id="2.4.99.28" evidence="11"/>
<comment type="caution">
    <text evidence="14">The sequence shown here is derived from an EMBL/GenBank/DDBJ whole genome shotgun (WGS) entry which is preliminary data.</text>
</comment>
<dbReference type="InterPro" id="IPR023346">
    <property type="entry name" value="Lysozyme-like_dom_sf"/>
</dbReference>
<keyword evidence="3 11" id="KW-0328">Glycosyltransferase</keyword>
<organism evidence="14 15">
    <name type="scientific">Gemmatimonas aurantiaca</name>
    <dbReference type="NCBI Taxonomy" id="173480"/>
    <lineage>
        <taxon>Bacteria</taxon>
        <taxon>Pseudomonadati</taxon>
        <taxon>Gemmatimonadota</taxon>
        <taxon>Gemmatimonadia</taxon>
        <taxon>Gemmatimonadales</taxon>
        <taxon>Gemmatimonadaceae</taxon>
        <taxon>Gemmatimonas</taxon>
    </lineage>
</organism>
<keyword evidence="4 11" id="KW-0808">Transferase</keyword>
<dbReference type="GO" id="GO:0016763">
    <property type="term" value="F:pentosyltransferase activity"/>
    <property type="evidence" value="ECO:0007669"/>
    <property type="project" value="InterPro"/>
</dbReference>
<evidence type="ECO:0000256" key="4">
    <source>
        <dbReference type="ARBA" id="ARBA00022679"/>
    </source>
</evidence>
<evidence type="ECO:0000256" key="3">
    <source>
        <dbReference type="ARBA" id="ARBA00022676"/>
    </source>
</evidence>
<dbReference type="GO" id="GO:0009252">
    <property type="term" value="P:peptidoglycan biosynthetic process"/>
    <property type="evidence" value="ECO:0007669"/>
    <property type="project" value="UniProtKB-UniRule"/>
</dbReference>
<dbReference type="GO" id="GO:0071555">
    <property type="term" value="P:cell wall organization"/>
    <property type="evidence" value="ECO:0007669"/>
    <property type="project" value="UniProtKB-KW"/>
</dbReference>
<protein>
    <recommendedName>
        <fullName evidence="11">Biosynthetic peptidoglycan transglycosylase</fullName>
        <ecNumber evidence="11">2.4.99.28</ecNumber>
    </recommendedName>
    <alternativeName>
        <fullName evidence="11">Glycan polymerase</fullName>
    </alternativeName>
    <alternativeName>
        <fullName evidence="11">Peptidoglycan glycosyltransferase MtgA</fullName>
        <shortName evidence="11">PGT</shortName>
    </alternativeName>
</protein>
<dbReference type="AlphaFoldDB" id="A0A3D4V8H0"/>
<keyword evidence="6 11" id="KW-0133">Cell shape</keyword>
<dbReference type="HAMAP" id="MF_00766">
    <property type="entry name" value="PGT_MtgA"/>
    <property type="match status" value="1"/>
</dbReference>
<keyword evidence="2" id="KW-0997">Cell inner membrane</keyword>
<evidence type="ECO:0000259" key="13">
    <source>
        <dbReference type="Pfam" id="PF00912"/>
    </source>
</evidence>
<dbReference type="NCBIfam" id="TIGR02070">
    <property type="entry name" value="mono_pep_trsgly"/>
    <property type="match status" value="1"/>
</dbReference>
<comment type="subcellular location">
    <subcellularLocation>
        <location evidence="11">Cell membrane</location>
        <topology evidence="11">Single-pass membrane protein</topology>
    </subcellularLocation>
</comment>
<evidence type="ECO:0000256" key="9">
    <source>
        <dbReference type="ARBA" id="ARBA00023136"/>
    </source>
</evidence>
<proteinExistence type="inferred from homology"/>
<feature type="transmembrane region" description="Helical" evidence="11">
    <location>
        <begin position="17"/>
        <end position="38"/>
    </location>
</feature>
<dbReference type="EMBL" id="DPIY01000009">
    <property type="protein sequence ID" value="HCT57436.1"/>
    <property type="molecule type" value="Genomic_DNA"/>
</dbReference>
<dbReference type="PANTHER" id="PTHR30400:SF0">
    <property type="entry name" value="BIOSYNTHETIC PEPTIDOGLYCAN TRANSGLYCOSYLASE"/>
    <property type="match status" value="1"/>
</dbReference>
<keyword evidence="10 11" id="KW-0961">Cell wall biogenesis/degradation</keyword>
<reference evidence="14 15" key="1">
    <citation type="journal article" date="2018" name="Nat. Biotechnol.">
        <title>A standardized bacterial taxonomy based on genome phylogeny substantially revises the tree of life.</title>
        <authorList>
            <person name="Parks D.H."/>
            <person name="Chuvochina M."/>
            <person name="Waite D.W."/>
            <person name="Rinke C."/>
            <person name="Skarshewski A."/>
            <person name="Chaumeil P.A."/>
            <person name="Hugenholtz P."/>
        </authorList>
    </citation>
    <scope>NUCLEOTIDE SEQUENCE [LARGE SCALE GENOMIC DNA]</scope>
    <source>
        <strain evidence="14">UBA8844</strain>
    </source>
</reference>
<evidence type="ECO:0000256" key="12">
    <source>
        <dbReference type="SAM" id="MobiDB-lite"/>
    </source>
</evidence>
<feature type="domain" description="Glycosyl transferase family 51" evidence="13">
    <location>
        <begin position="65"/>
        <end position="226"/>
    </location>
</feature>
<keyword evidence="5 11" id="KW-0812">Transmembrane</keyword>
<dbReference type="Proteomes" id="UP000264071">
    <property type="component" value="Unassembled WGS sequence"/>
</dbReference>
<evidence type="ECO:0000256" key="1">
    <source>
        <dbReference type="ARBA" id="ARBA00022475"/>
    </source>
</evidence>
<dbReference type="PANTHER" id="PTHR30400">
    <property type="entry name" value="MONOFUNCTIONAL BIOSYNTHETIC PEPTIDOGLYCAN TRANSGLYCOSYLASE"/>
    <property type="match status" value="1"/>
</dbReference>
<evidence type="ECO:0000256" key="7">
    <source>
        <dbReference type="ARBA" id="ARBA00022984"/>
    </source>
</evidence>
<dbReference type="GO" id="GO:0005886">
    <property type="term" value="C:plasma membrane"/>
    <property type="evidence" value="ECO:0007669"/>
    <property type="project" value="UniProtKB-SubCell"/>
</dbReference>
<dbReference type="GO" id="GO:0008360">
    <property type="term" value="P:regulation of cell shape"/>
    <property type="evidence" value="ECO:0007669"/>
    <property type="project" value="UniProtKB-KW"/>
</dbReference>
<keyword evidence="9 11" id="KW-0472">Membrane</keyword>
<keyword evidence="8 11" id="KW-1133">Transmembrane helix</keyword>
<keyword evidence="7 11" id="KW-0573">Peptidoglycan synthesis</keyword>
<dbReference type="InterPro" id="IPR036950">
    <property type="entry name" value="PBP_transglycosylase"/>
</dbReference>